<accession>K2G706</accession>
<sequence length="59" mass="6837">MIKMKDAIMINEPGLPHFVRNDKINEPGFPIKPGMTKIDYEYIMINDLDPEMNSGWRNG</sequence>
<dbReference type="AlphaFoldDB" id="K2G706"/>
<reference evidence="1" key="1">
    <citation type="journal article" date="2012" name="Science">
        <title>Fermentation, hydrogen, and sulfur metabolism in multiple uncultivated bacterial phyla.</title>
        <authorList>
            <person name="Wrighton K.C."/>
            <person name="Thomas B.C."/>
            <person name="Sharon I."/>
            <person name="Miller C.S."/>
            <person name="Castelle C.J."/>
            <person name="VerBerkmoes N.C."/>
            <person name="Wilkins M.J."/>
            <person name="Hettich R.L."/>
            <person name="Lipton M.S."/>
            <person name="Williams K.H."/>
            <person name="Long P.E."/>
            <person name="Banfield J.F."/>
        </authorList>
    </citation>
    <scope>NUCLEOTIDE SEQUENCE [LARGE SCALE GENOMIC DNA]</scope>
</reference>
<organism evidence="1">
    <name type="scientific">uncultured bacterium</name>
    <name type="common">gcode 4</name>
    <dbReference type="NCBI Taxonomy" id="1234023"/>
    <lineage>
        <taxon>Bacteria</taxon>
        <taxon>environmental samples</taxon>
    </lineage>
</organism>
<protein>
    <submittedName>
        <fullName evidence="1">Uncharacterized protein</fullName>
    </submittedName>
</protein>
<proteinExistence type="predicted"/>
<dbReference type="EMBL" id="AMFJ01000042">
    <property type="protein sequence ID" value="EKE30112.1"/>
    <property type="molecule type" value="Genomic_DNA"/>
</dbReference>
<evidence type="ECO:0000313" key="1">
    <source>
        <dbReference type="EMBL" id="EKE30112.1"/>
    </source>
</evidence>
<gene>
    <name evidence="1" type="ORF">ACD_2C00042G0006</name>
</gene>
<comment type="caution">
    <text evidence="1">The sequence shown here is derived from an EMBL/GenBank/DDBJ whole genome shotgun (WGS) entry which is preliminary data.</text>
</comment>
<name>K2G706_9BACT</name>